<proteinExistence type="predicted"/>
<evidence type="ECO:0000313" key="4">
    <source>
        <dbReference type="Proteomes" id="UP001500124"/>
    </source>
</evidence>
<comment type="caution">
    <text evidence="3">The sequence shown here is derived from an EMBL/GenBank/DDBJ whole genome shotgun (WGS) entry which is preliminary data.</text>
</comment>
<protein>
    <submittedName>
        <fullName evidence="3">HdeD family acid-resistance protein</fullName>
    </submittedName>
</protein>
<keyword evidence="2" id="KW-0812">Transmembrane</keyword>
<dbReference type="Pfam" id="PF03729">
    <property type="entry name" value="DUF308"/>
    <property type="match status" value="2"/>
</dbReference>
<dbReference type="InterPro" id="IPR005325">
    <property type="entry name" value="DUF308_memb"/>
</dbReference>
<dbReference type="RefSeq" id="WP_345672363.1">
    <property type="nucleotide sequence ID" value="NZ_BAABKC010000135.1"/>
</dbReference>
<keyword evidence="4" id="KW-1185">Reference proteome</keyword>
<dbReference type="EMBL" id="BAABKC010000135">
    <property type="protein sequence ID" value="GAA5080234.1"/>
    <property type="molecule type" value="Genomic_DNA"/>
</dbReference>
<accession>A0ABP9LK71</accession>
<feature type="transmembrane region" description="Helical" evidence="2">
    <location>
        <begin position="54"/>
        <end position="76"/>
    </location>
</feature>
<evidence type="ECO:0000313" key="3">
    <source>
        <dbReference type="EMBL" id="GAA5080234.1"/>
    </source>
</evidence>
<gene>
    <name evidence="3" type="ORF">GCM10023336_73340</name>
</gene>
<sequence length="247" mass="25621">MTLPSDSPDHSPPHETPPRTAQPGASQAPHRSAAEPPARDTAPGGETLGALANLGWQALFTIGLASIALGVIVLIWPGETLRVVGVLFGVFLLVSGVFQLTSAFGAHVPGHLRALHFITGALCVLLGLVCFRGTLESILLLALWLGFGWLLRGIMMTAAAGSSPGMPARGWQLFLGILTLLAGIVLIVSPFGSIAALTLVTGVMAIVLGAVEVVHAVQLRIAAGRLTRGAAGKQRGARFHAHPHPQH</sequence>
<feature type="transmembrane region" description="Helical" evidence="2">
    <location>
        <begin position="114"/>
        <end position="131"/>
    </location>
</feature>
<keyword evidence="2" id="KW-1133">Transmembrane helix</keyword>
<evidence type="ECO:0000256" key="2">
    <source>
        <dbReference type="SAM" id="Phobius"/>
    </source>
</evidence>
<feature type="region of interest" description="Disordered" evidence="1">
    <location>
        <begin position="1"/>
        <end position="44"/>
    </location>
</feature>
<reference evidence="4" key="1">
    <citation type="journal article" date="2019" name="Int. J. Syst. Evol. Microbiol.">
        <title>The Global Catalogue of Microorganisms (GCM) 10K type strain sequencing project: providing services to taxonomists for standard genome sequencing and annotation.</title>
        <authorList>
            <consortium name="The Broad Institute Genomics Platform"/>
            <consortium name="The Broad Institute Genome Sequencing Center for Infectious Disease"/>
            <person name="Wu L."/>
            <person name="Ma J."/>
        </authorList>
    </citation>
    <scope>NUCLEOTIDE SEQUENCE [LARGE SCALE GENOMIC DNA]</scope>
    <source>
        <strain evidence="4">JCM 18410</strain>
    </source>
</reference>
<feature type="transmembrane region" description="Helical" evidence="2">
    <location>
        <begin position="138"/>
        <end position="159"/>
    </location>
</feature>
<feature type="compositionally biased region" description="Basic and acidic residues" evidence="1">
    <location>
        <begin position="7"/>
        <end position="17"/>
    </location>
</feature>
<dbReference type="PANTHER" id="PTHR34989:SF1">
    <property type="entry name" value="PROTEIN HDED"/>
    <property type="match status" value="1"/>
</dbReference>
<keyword evidence="2" id="KW-0472">Membrane</keyword>
<dbReference type="InterPro" id="IPR052712">
    <property type="entry name" value="Acid_resist_chaperone_HdeD"/>
</dbReference>
<feature type="transmembrane region" description="Helical" evidence="2">
    <location>
        <begin position="195"/>
        <end position="217"/>
    </location>
</feature>
<dbReference type="Proteomes" id="UP001500124">
    <property type="component" value="Unassembled WGS sequence"/>
</dbReference>
<name>A0ABP9LK71_9ACTN</name>
<evidence type="ECO:0000256" key="1">
    <source>
        <dbReference type="SAM" id="MobiDB-lite"/>
    </source>
</evidence>
<feature type="transmembrane region" description="Helical" evidence="2">
    <location>
        <begin position="171"/>
        <end position="188"/>
    </location>
</feature>
<feature type="transmembrane region" description="Helical" evidence="2">
    <location>
        <begin position="83"/>
        <end position="108"/>
    </location>
</feature>
<dbReference type="PANTHER" id="PTHR34989">
    <property type="entry name" value="PROTEIN HDED"/>
    <property type="match status" value="1"/>
</dbReference>
<organism evidence="3 4">
    <name type="scientific">Streptomyces similanensis</name>
    <dbReference type="NCBI Taxonomy" id="1274988"/>
    <lineage>
        <taxon>Bacteria</taxon>
        <taxon>Bacillati</taxon>
        <taxon>Actinomycetota</taxon>
        <taxon>Actinomycetes</taxon>
        <taxon>Kitasatosporales</taxon>
        <taxon>Streptomycetaceae</taxon>
        <taxon>Streptomyces</taxon>
    </lineage>
</organism>